<evidence type="ECO:0000259" key="5">
    <source>
        <dbReference type="PROSITE" id="PS01180"/>
    </source>
</evidence>
<keyword evidence="2" id="KW-1015">Disulfide bond</keyword>
<dbReference type="InterPro" id="IPR000859">
    <property type="entry name" value="CUB_dom"/>
</dbReference>
<evidence type="ECO:0000313" key="7">
    <source>
        <dbReference type="Proteomes" id="UP000324091"/>
    </source>
</evidence>
<keyword evidence="1" id="KW-0677">Repeat</keyword>
<dbReference type="SMART" id="SM00042">
    <property type="entry name" value="CUB"/>
    <property type="match status" value="1"/>
</dbReference>
<reference evidence="6 7" key="1">
    <citation type="submission" date="2019-04" db="EMBL/GenBank/DDBJ databases">
        <title>Chromosome genome assembly for Takifugu flavidus.</title>
        <authorList>
            <person name="Xiao S."/>
        </authorList>
    </citation>
    <scope>NUCLEOTIDE SEQUENCE [LARGE SCALE GENOMIC DNA]</scope>
    <source>
        <strain evidence="6">HTHZ2018</strain>
        <tissue evidence="6">Muscle</tissue>
    </source>
</reference>
<feature type="domain" description="CUB" evidence="5">
    <location>
        <begin position="32"/>
        <end position="98"/>
    </location>
</feature>
<comment type="caution">
    <text evidence="6">The sequence shown here is derived from an EMBL/GenBank/DDBJ whole genome shotgun (WGS) entry which is preliminary data.</text>
</comment>
<dbReference type="InterPro" id="IPR035914">
    <property type="entry name" value="Sperma_CUB_dom_sf"/>
</dbReference>
<feature type="region of interest" description="Disordered" evidence="4">
    <location>
        <begin position="1"/>
        <end position="21"/>
    </location>
</feature>
<evidence type="ECO:0000313" key="6">
    <source>
        <dbReference type="EMBL" id="TWW68195.1"/>
    </source>
</evidence>
<sequence>MPCSSSQFDSPGSLTPDADLVDPGDVRAAESCGGVVQGLNGTIESPGFPHGYPNYANCTWLIITGERNRIQLTFVTLALEEDFDIVSVYDGQPSPGNLKMSAHVAAALGSAWGQPSFLRLSIVFLTAWLKLHFSQQL</sequence>
<dbReference type="SUPFAM" id="SSF49854">
    <property type="entry name" value="Spermadhesin, CUB domain"/>
    <property type="match status" value="1"/>
</dbReference>
<dbReference type="PANTHER" id="PTHR24251:SF37">
    <property type="entry name" value="CUB DOMAIN-CONTAINING PROTEIN"/>
    <property type="match status" value="1"/>
</dbReference>
<evidence type="ECO:0000256" key="3">
    <source>
        <dbReference type="PROSITE-ProRule" id="PRU00059"/>
    </source>
</evidence>
<proteinExistence type="predicted"/>
<evidence type="ECO:0000256" key="2">
    <source>
        <dbReference type="ARBA" id="ARBA00023157"/>
    </source>
</evidence>
<name>A0A5C6NMP0_9TELE</name>
<dbReference type="Gene3D" id="2.60.120.290">
    <property type="entry name" value="Spermadhesin, CUB domain"/>
    <property type="match status" value="1"/>
</dbReference>
<dbReference type="EMBL" id="RHFK02000012">
    <property type="protein sequence ID" value="TWW68195.1"/>
    <property type="molecule type" value="Genomic_DNA"/>
</dbReference>
<gene>
    <name evidence="6" type="ORF">D4764_02G0012360</name>
</gene>
<organism evidence="6 7">
    <name type="scientific">Takifugu flavidus</name>
    <name type="common">sansaifugu</name>
    <dbReference type="NCBI Taxonomy" id="433684"/>
    <lineage>
        <taxon>Eukaryota</taxon>
        <taxon>Metazoa</taxon>
        <taxon>Chordata</taxon>
        <taxon>Craniata</taxon>
        <taxon>Vertebrata</taxon>
        <taxon>Euteleostomi</taxon>
        <taxon>Actinopterygii</taxon>
        <taxon>Neopterygii</taxon>
        <taxon>Teleostei</taxon>
        <taxon>Neoteleostei</taxon>
        <taxon>Acanthomorphata</taxon>
        <taxon>Eupercaria</taxon>
        <taxon>Tetraodontiformes</taxon>
        <taxon>Tetradontoidea</taxon>
        <taxon>Tetraodontidae</taxon>
        <taxon>Takifugu</taxon>
    </lineage>
</organism>
<dbReference type="CDD" id="cd00041">
    <property type="entry name" value="CUB"/>
    <property type="match status" value="1"/>
</dbReference>
<evidence type="ECO:0000256" key="4">
    <source>
        <dbReference type="SAM" id="MobiDB-lite"/>
    </source>
</evidence>
<dbReference type="PROSITE" id="PS01180">
    <property type="entry name" value="CUB"/>
    <property type="match status" value="1"/>
</dbReference>
<dbReference type="Proteomes" id="UP000324091">
    <property type="component" value="Chromosome 2"/>
</dbReference>
<protein>
    <submittedName>
        <fullName evidence="6">CUB and sushi domain-containing protein 1</fullName>
    </submittedName>
</protein>
<dbReference type="AlphaFoldDB" id="A0A5C6NMP0"/>
<dbReference type="Pfam" id="PF00431">
    <property type="entry name" value="CUB"/>
    <property type="match status" value="1"/>
</dbReference>
<comment type="caution">
    <text evidence="3">Lacks conserved residue(s) required for the propagation of feature annotation.</text>
</comment>
<accession>A0A5C6NMP0</accession>
<evidence type="ECO:0000256" key="1">
    <source>
        <dbReference type="ARBA" id="ARBA00022737"/>
    </source>
</evidence>
<dbReference type="PANTHER" id="PTHR24251">
    <property type="entry name" value="OVOCHYMASE-RELATED"/>
    <property type="match status" value="1"/>
</dbReference>
<feature type="compositionally biased region" description="Polar residues" evidence="4">
    <location>
        <begin position="1"/>
        <end position="13"/>
    </location>
</feature>
<keyword evidence="7" id="KW-1185">Reference proteome</keyword>